<protein>
    <recommendedName>
        <fullName evidence="3">Radical SAM protein</fullName>
    </recommendedName>
</protein>
<comment type="caution">
    <text evidence="1">The sequence shown here is derived from an EMBL/GenBank/DDBJ whole genome shotgun (WGS) entry which is preliminary data.</text>
</comment>
<organism evidence="1 2">
    <name type="scientific">Thalassobacillus hwangdonensis</name>
    <dbReference type="NCBI Taxonomy" id="546108"/>
    <lineage>
        <taxon>Bacteria</taxon>
        <taxon>Bacillati</taxon>
        <taxon>Bacillota</taxon>
        <taxon>Bacilli</taxon>
        <taxon>Bacillales</taxon>
        <taxon>Bacillaceae</taxon>
        <taxon>Thalassobacillus</taxon>
    </lineage>
</organism>
<reference evidence="2" key="1">
    <citation type="journal article" date="2019" name="Int. J. Syst. Evol. Microbiol.">
        <title>The Global Catalogue of Microorganisms (GCM) 10K type strain sequencing project: providing services to taxonomists for standard genome sequencing and annotation.</title>
        <authorList>
            <consortium name="The Broad Institute Genomics Platform"/>
            <consortium name="The Broad Institute Genome Sequencing Center for Infectious Disease"/>
            <person name="Wu L."/>
            <person name="Ma J."/>
        </authorList>
    </citation>
    <scope>NUCLEOTIDE SEQUENCE [LARGE SCALE GENOMIC DNA]</scope>
    <source>
        <strain evidence="2">CCUG 56607</strain>
    </source>
</reference>
<keyword evidence="2" id="KW-1185">Reference proteome</keyword>
<dbReference type="EMBL" id="JBHTKL010000001">
    <property type="protein sequence ID" value="MFD1019037.1"/>
    <property type="molecule type" value="Genomic_DNA"/>
</dbReference>
<gene>
    <name evidence="1" type="ORF">ACFQ2J_07475</name>
</gene>
<name>A0ABW3KZR5_9BACI</name>
<accession>A0ABW3KZR5</accession>
<sequence>METDRFFTFDQRLQIHIPDAPDPWDSYSRSEQAAILNEWENHRGSIPDRIKKIEQEIEIHQEMLYEEENFEASCELNDHICELASQINDLWIWYRTGVTVEA</sequence>
<evidence type="ECO:0000313" key="2">
    <source>
        <dbReference type="Proteomes" id="UP001596990"/>
    </source>
</evidence>
<dbReference type="Proteomes" id="UP001596990">
    <property type="component" value="Unassembled WGS sequence"/>
</dbReference>
<proteinExistence type="predicted"/>
<dbReference type="RefSeq" id="WP_386058081.1">
    <property type="nucleotide sequence ID" value="NZ_JBHTKL010000001.1"/>
</dbReference>
<evidence type="ECO:0008006" key="3">
    <source>
        <dbReference type="Google" id="ProtNLM"/>
    </source>
</evidence>
<evidence type="ECO:0000313" key="1">
    <source>
        <dbReference type="EMBL" id="MFD1019037.1"/>
    </source>
</evidence>